<dbReference type="Proteomes" id="UP000494201">
    <property type="component" value="Unassembled WGS sequence"/>
</dbReference>
<dbReference type="AlphaFoldDB" id="A0A6P2GH69"/>
<gene>
    <name evidence="1" type="ORF">BAN20980_04994</name>
</gene>
<organism evidence="1 2">
    <name type="scientific">Burkholderia anthina</name>
    <dbReference type="NCBI Taxonomy" id="179879"/>
    <lineage>
        <taxon>Bacteria</taxon>
        <taxon>Pseudomonadati</taxon>
        <taxon>Pseudomonadota</taxon>
        <taxon>Betaproteobacteria</taxon>
        <taxon>Burkholderiales</taxon>
        <taxon>Burkholderiaceae</taxon>
        <taxon>Burkholderia</taxon>
        <taxon>Burkholderia cepacia complex</taxon>
    </lineage>
</organism>
<dbReference type="EMBL" id="CABVLY010000022">
    <property type="protein sequence ID" value="VVU52259.1"/>
    <property type="molecule type" value="Genomic_DNA"/>
</dbReference>
<protein>
    <submittedName>
        <fullName evidence="1">Uncharacterized protein</fullName>
    </submittedName>
</protein>
<name>A0A6P2GH69_9BURK</name>
<evidence type="ECO:0000313" key="2">
    <source>
        <dbReference type="Proteomes" id="UP000494201"/>
    </source>
</evidence>
<proteinExistence type="predicted"/>
<reference evidence="1 2" key="1">
    <citation type="submission" date="2019-09" db="EMBL/GenBank/DDBJ databases">
        <authorList>
            <person name="Depoorter E."/>
        </authorList>
    </citation>
    <scope>NUCLEOTIDE SEQUENCE [LARGE SCALE GENOMIC DNA]</scope>
    <source>
        <strain evidence="1">LMG 20980</strain>
    </source>
</reference>
<accession>A0A6P2GH69</accession>
<sequence>MCGIVWSRWKVRRCADAVALSIMATPHFCARLPWRNMRAALVWGGVSWPGRSPRAVCCKFGPWCSSQRRRRTISPVLVSCASRAMTYRRWCGRRANSREYVRGRPFRCCGFCSLRGRRRQIGATLQMAGMTMNRGRRRGTLPRRAHPGVGRLPPEPVARQPGVRALTAEVIRRARDVDRGGRRRACRLPADVRYEAWPRPRIAHMQYIPRRDNDVAGRSCMWACRMTGLYDGQGDQQRYRNAVHFSSLIQVDRINPRSNRSSD</sequence>
<evidence type="ECO:0000313" key="1">
    <source>
        <dbReference type="EMBL" id="VVU52259.1"/>
    </source>
</evidence>